<dbReference type="STRING" id="1137799.GZ78_04115"/>
<comment type="caution">
    <text evidence="1">The sequence shown here is derived from an EMBL/GenBank/DDBJ whole genome shotgun (WGS) entry which is preliminary data.</text>
</comment>
<name>A0A081NL64_9GAMM</name>
<dbReference type="AlphaFoldDB" id="A0A081NL64"/>
<proteinExistence type="predicted"/>
<dbReference type="InterPro" id="IPR009363">
    <property type="entry name" value="Phage_Mu_Gp16"/>
</dbReference>
<evidence type="ECO:0000313" key="1">
    <source>
        <dbReference type="EMBL" id="KEQ19187.1"/>
    </source>
</evidence>
<gene>
    <name evidence="1" type="ORF">GZ78_04115</name>
</gene>
<keyword evidence="2" id="KW-1185">Reference proteome</keyword>
<evidence type="ECO:0008006" key="3">
    <source>
        <dbReference type="Google" id="ProtNLM"/>
    </source>
</evidence>
<dbReference type="Proteomes" id="UP000028073">
    <property type="component" value="Unassembled WGS sequence"/>
</dbReference>
<reference evidence="1 2" key="1">
    <citation type="submission" date="2014-06" db="EMBL/GenBank/DDBJ databases">
        <title>Whole Genome Sequences of Three Symbiotic Endozoicomonas Bacteria.</title>
        <authorList>
            <person name="Neave M.J."/>
            <person name="Apprill A."/>
            <person name="Voolstra C.R."/>
        </authorList>
    </citation>
    <scope>NUCLEOTIDE SEQUENCE [LARGE SCALE GENOMIC DNA]</scope>
    <source>
        <strain evidence="1 2">DSM 25634</strain>
    </source>
</reference>
<accession>A0A081NL64</accession>
<organism evidence="1 2">
    <name type="scientific">Endozoicomonas numazuensis</name>
    <dbReference type="NCBI Taxonomy" id="1137799"/>
    <lineage>
        <taxon>Bacteria</taxon>
        <taxon>Pseudomonadati</taxon>
        <taxon>Pseudomonadota</taxon>
        <taxon>Gammaproteobacteria</taxon>
        <taxon>Oceanospirillales</taxon>
        <taxon>Endozoicomonadaceae</taxon>
        <taxon>Endozoicomonas</taxon>
    </lineage>
</organism>
<protein>
    <recommendedName>
        <fullName evidence="3">Rha family transcriptional regulator</fullName>
    </recommendedName>
</protein>
<sequence length="150" mass="17436">MARIHIAKHELGMDDAEYRTLLKAQTQKDSCGKMSLAELFKVEHYLKTVMGWKPKRAKSLSGKRASPVSKGRPTDKLRALWIDMYKEGFIKDGSENALENWVKKMSVRLNDGHGIEKVDWLDTATCSRLIEQLKRWQYREIKKRRAKACQ</sequence>
<dbReference type="EMBL" id="JOKH01000001">
    <property type="protein sequence ID" value="KEQ19187.1"/>
    <property type="molecule type" value="Genomic_DNA"/>
</dbReference>
<dbReference type="Pfam" id="PF06252">
    <property type="entry name" value="GemA"/>
    <property type="match status" value="1"/>
</dbReference>
<evidence type="ECO:0000313" key="2">
    <source>
        <dbReference type="Proteomes" id="UP000028073"/>
    </source>
</evidence>
<dbReference type="eggNOG" id="COG4382">
    <property type="taxonomic scope" value="Bacteria"/>
</dbReference>